<dbReference type="SMART" id="SM00882">
    <property type="entry name" value="CoA_trans"/>
    <property type="match status" value="1"/>
</dbReference>
<organism evidence="1 2">
    <name type="scientific">Oceanicella actignis</name>
    <dbReference type="NCBI Taxonomy" id="1189325"/>
    <lineage>
        <taxon>Bacteria</taxon>
        <taxon>Pseudomonadati</taxon>
        <taxon>Pseudomonadota</taxon>
        <taxon>Alphaproteobacteria</taxon>
        <taxon>Rhodobacterales</taxon>
        <taxon>Paracoccaceae</taxon>
        <taxon>Oceanicella</taxon>
    </lineage>
</organism>
<sequence length="256" mass="27100">MSAAPPADQPPARLEELLIAATARLLSGCGHIAVGVLSPIPGAAAILTGLREGARVTIIGSELPQHRSDGGVELFDLAAQGRIDAFFLSGGQIDGRANVNLTGIGAHPRMTVRWSGAFGSAFLYYMVPRVILFRQEHTRRVFPERVDFVTAPGVGPEGVLRPGGPHALVTGLCVMRFDRGRARFALESLHPGVTLEEVRDNTGFDFDAPARPPVTAPPDPETLALIRGEVLRRIADPYPAFAAGLAAAAGPEPRPQ</sequence>
<dbReference type="InterPro" id="IPR004165">
    <property type="entry name" value="CoA_trans_fam_I"/>
</dbReference>
<keyword evidence="2" id="KW-1185">Reference proteome</keyword>
<dbReference type="Gene3D" id="3.40.1080.10">
    <property type="entry name" value="Glutaconate Coenzyme A-transferase"/>
    <property type="match status" value="1"/>
</dbReference>
<accession>A0A1M7SUJ2</accession>
<proteinExistence type="predicted"/>
<dbReference type="PANTHER" id="PTHR43293:SF3">
    <property type="entry name" value="CHOLESTEROL RING-CLEAVING HYDROLASE IPDB SUBUNIT"/>
    <property type="match status" value="1"/>
</dbReference>
<reference evidence="1 2" key="1">
    <citation type="submission" date="2016-12" db="EMBL/GenBank/DDBJ databases">
        <authorList>
            <person name="Song W.-J."/>
            <person name="Kurnit D.M."/>
        </authorList>
    </citation>
    <scope>NUCLEOTIDE SEQUENCE [LARGE SCALE GENOMIC DNA]</scope>
    <source>
        <strain evidence="1 2">CGMCC 1.10808</strain>
    </source>
</reference>
<dbReference type="STRING" id="1189325.SAMN04488119_101251"/>
<protein>
    <submittedName>
        <fullName evidence="1">Glutaconate CoA-transferase subunit B</fullName>
    </submittedName>
</protein>
<dbReference type="GO" id="GO:0008410">
    <property type="term" value="F:CoA-transferase activity"/>
    <property type="evidence" value="ECO:0007669"/>
    <property type="project" value="InterPro"/>
</dbReference>
<dbReference type="EMBL" id="FRDL01000003">
    <property type="protein sequence ID" value="SHN62155.1"/>
    <property type="molecule type" value="Genomic_DNA"/>
</dbReference>
<dbReference type="InterPro" id="IPR037171">
    <property type="entry name" value="NagB/RpiA_transferase-like"/>
</dbReference>
<gene>
    <name evidence="1" type="ORF">SAMN05216200_103252</name>
</gene>
<dbReference type="SUPFAM" id="SSF100950">
    <property type="entry name" value="NagB/RpiA/CoA transferase-like"/>
    <property type="match status" value="1"/>
</dbReference>
<name>A0A1M7SUJ2_9RHOB</name>
<evidence type="ECO:0000313" key="2">
    <source>
        <dbReference type="Proteomes" id="UP000184066"/>
    </source>
</evidence>
<dbReference type="Pfam" id="PF01144">
    <property type="entry name" value="CoA_trans"/>
    <property type="match status" value="1"/>
</dbReference>
<dbReference type="RefSeq" id="WP_072746822.1">
    <property type="nucleotide sequence ID" value="NZ_FOHL01000001.1"/>
</dbReference>
<keyword evidence="1" id="KW-0808">Transferase</keyword>
<dbReference type="PANTHER" id="PTHR43293">
    <property type="entry name" value="ACETATE COA-TRANSFERASE YDIF"/>
    <property type="match status" value="1"/>
</dbReference>
<dbReference type="OrthoDB" id="9813111at2"/>
<evidence type="ECO:0000313" key="1">
    <source>
        <dbReference type="EMBL" id="SHN62155.1"/>
    </source>
</evidence>
<dbReference type="AlphaFoldDB" id="A0A1M7SUJ2"/>
<dbReference type="Proteomes" id="UP000184066">
    <property type="component" value="Unassembled WGS sequence"/>
</dbReference>